<evidence type="ECO:0000256" key="10">
    <source>
        <dbReference type="HAMAP-Rule" id="MF_00033"/>
    </source>
</evidence>
<comment type="pathway">
    <text evidence="10">Cell wall biogenesis; peptidoglycan biosynthesis.</text>
</comment>
<keyword evidence="1 10" id="KW-1003">Cell membrane</keyword>
<evidence type="ECO:0000259" key="11">
    <source>
        <dbReference type="Pfam" id="PF03033"/>
    </source>
</evidence>
<dbReference type="Pfam" id="PF04101">
    <property type="entry name" value="Glyco_tran_28_C"/>
    <property type="match status" value="1"/>
</dbReference>
<sequence>MALNVLLAGGGTTGHVSPMLAVARCLRRRDPDTGIMMLGTEAGLESRLVPAAGFELSTIPRVPMPRRPNKDLLLLPRNLARAVSAADAAIRAHQADVVVGVGGYVSTPAYLAARRRGVPIVVHEANSRPGLANKVGAKLTDYVACAFPGTPLAKALPIGMPMRPEISQLDREVSRGGARAALGLDPELPTVVVTGGSLGAASLNAAFSAAAPELESAGVQVLHIAGGGKAAELAASVADLPHYHVTDYVDGMEIAYAAADLIVCRAGAGTVSEVSAVGLPAVYVPLPIGNGEQRLNAQPFVDAGAADLVESGKFDAGTVRSLVIPLVRDSVKLESMSRVAAARGVRDADERLADLVMSAHLRKQN</sequence>
<dbReference type="HAMAP" id="MF_00033">
    <property type="entry name" value="MurG"/>
    <property type="match status" value="1"/>
</dbReference>
<organism evidence="13 14">
    <name type="scientific">Saxibacter everestensis</name>
    <dbReference type="NCBI Taxonomy" id="2909229"/>
    <lineage>
        <taxon>Bacteria</taxon>
        <taxon>Bacillati</taxon>
        <taxon>Actinomycetota</taxon>
        <taxon>Actinomycetes</taxon>
        <taxon>Micrococcales</taxon>
        <taxon>Brevibacteriaceae</taxon>
        <taxon>Saxibacter</taxon>
    </lineage>
</organism>
<evidence type="ECO:0000256" key="6">
    <source>
        <dbReference type="ARBA" id="ARBA00022984"/>
    </source>
</evidence>
<dbReference type="InterPro" id="IPR007235">
    <property type="entry name" value="Glyco_trans_28_C"/>
</dbReference>
<keyword evidence="14" id="KW-1185">Reference proteome</keyword>
<comment type="catalytic activity">
    <reaction evidence="10">
        <text>di-trans,octa-cis-undecaprenyl diphospho-N-acetyl-alpha-D-muramoyl-L-alanyl-D-glutamyl-meso-2,6-diaminopimeloyl-D-alanyl-D-alanine + UDP-N-acetyl-alpha-D-glucosamine = di-trans,octa-cis-undecaprenyl diphospho-[N-acetyl-alpha-D-glucosaminyl-(1-&gt;4)]-N-acetyl-alpha-D-muramoyl-L-alanyl-D-glutamyl-meso-2,6-diaminopimeloyl-D-alanyl-D-alanine + UDP + H(+)</text>
        <dbReference type="Rhea" id="RHEA:31227"/>
        <dbReference type="ChEBI" id="CHEBI:15378"/>
        <dbReference type="ChEBI" id="CHEBI:57705"/>
        <dbReference type="ChEBI" id="CHEBI:58223"/>
        <dbReference type="ChEBI" id="CHEBI:61387"/>
        <dbReference type="ChEBI" id="CHEBI:61388"/>
        <dbReference type="EC" id="2.4.1.227"/>
    </reaction>
</comment>
<dbReference type="Pfam" id="PF03033">
    <property type="entry name" value="Glyco_transf_28"/>
    <property type="match status" value="1"/>
</dbReference>
<keyword evidence="7 10" id="KW-0472">Membrane</keyword>
<protein>
    <recommendedName>
        <fullName evidence="10">UDP-N-acetylglucosamine--N-acetylmuramyl-(pentapeptide) pyrophosphoryl-undecaprenol N-acetylglucosamine transferase</fullName>
        <ecNumber evidence="10">2.4.1.227</ecNumber>
    </recommendedName>
    <alternativeName>
        <fullName evidence="10">Undecaprenyl-PP-MurNAc-pentapeptide-UDPGlcNAc GlcNAc transferase</fullName>
    </alternativeName>
</protein>
<evidence type="ECO:0000256" key="2">
    <source>
        <dbReference type="ARBA" id="ARBA00022618"/>
    </source>
</evidence>
<dbReference type="RefSeq" id="WP_349640128.1">
    <property type="nucleotide sequence ID" value="NZ_CP090958.1"/>
</dbReference>
<evidence type="ECO:0000256" key="9">
    <source>
        <dbReference type="ARBA" id="ARBA00023316"/>
    </source>
</evidence>
<proteinExistence type="inferred from homology"/>
<keyword evidence="4 10" id="KW-0808">Transferase</keyword>
<keyword evidence="5 10" id="KW-0133">Cell shape</keyword>
<evidence type="ECO:0000256" key="8">
    <source>
        <dbReference type="ARBA" id="ARBA00023306"/>
    </source>
</evidence>
<comment type="caution">
    <text evidence="10">Lacks conserved residue(s) required for the propagation of feature annotation.</text>
</comment>
<feature type="binding site" evidence="10">
    <location>
        <position position="293"/>
    </location>
    <ligand>
        <name>UDP-N-acetyl-alpha-D-glucosamine</name>
        <dbReference type="ChEBI" id="CHEBI:57705"/>
    </ligand>
</feature>
<evidence type="ECO:0000259" key="12">
    <source>
        <dbReference type="Pfam" id="PF04101"/>
    </source>
</evidence>
<dbReference type="InterPro" id="IPR006009">
    <property type="entry name" value="GlcNAc_MurG"/>
</dbReference>
<keyword evidence="9 10" id="KW-0961">Cell wall biogenesis/degradation</keyword>
<dbReference type="CDD" id="cd03785">
    <property type="entry name" value="GT28_MurG"/>
    <property type="match status" value="1"/>
</dbReference>
<dbReference type="Proteomes" id="UP001209083">
    <property type="component" value="Chromosome"/>
</dbReference>
<keyword evidence="6 10" id="KW-0573">Peptidoglycan synthesis</keyword>
<feature type="binding site" evidence="10">
    <location>
        <position position="163"/>
    </location>
    <ligand>
        <name>UDP-N-acetyl-alpha-D-glucosamine</name>
        <dbReference type="ChEBI" id="CHEBI:57705"/>
    </ligand>
</feature>
<gene>
    <name evidence="10 13" type="primary">murG</name>
    <name evidence="13" type="ORF">LWF01_05965</name>
</gene>
<dbReference type="InterPro" id="IPR004276">
    <property type="entry name" value="GlycoTrans_28_N"/>
</dbReference>
<evidence type="ECO:0000256" key="4">
    <source>
        <dbReference type="ARBA" id="ARBA00022679"/>
    </source>
</evidence>
<evidence type="ECO:0000256" key="7">
    <source>
        <dbReference type="ARBA" id="ARBA00023136"/>
    </source>
</evidence>
<dbReference type="PANTHER" id="PTHR21015:SF22">
    <property type="entry name" value="GLYCOSYLTRANSFERASE"/>
    <property type="match status" value="1"/>
</dbReference>
<accession>A0ABY8QWB2</accession>
<evidence type="ECO:0000313" key="14">
    <source>
        <dbReference type="Proteomes" id="UP001209083"/>
    </source>
</evidence>
<dbReference type="PANTHER" id="PTHR21015">
    <property type="entry name" value="UDP-N-ACETYLGLUCOSAMINE--N-ACETYLMURAMYL-(PENTAPEPTIDE) PYROPHOSPHORYL-UNDECAPRENOL N-ACETYLGLUCOSAMINE TRANSFERASE 1"/>
    <property type="match status" value="1"/>
</dbReference>
<feature type="binding site" evidence="10">
    <location>
        <position position="197"/>
    </location>
    <ligand>
        <name>UDP-N-acetyl-alpha-D-glucosamine</name>
        <dbReference type="ChEBI" id="CHEBI:57705"/>
    </ligand>
</feature>
<comment type="subcellular location">
    <subcellularLocation>
        <location evidence="10">Cell membrane</location>
        <topology evidence="10">Peripheral membrane protein</topology>
        <orientation evidence="10">Cytoplasmic side</orientation>
    </subcellularLocation>
</comment>
<dbReference type="GO" id="GO:0016757">
    <property type="term" value="F:glycosyltransferase activity"/>
    <property type="evidence" value="ECO:0007669"/>
    <property type="project" value="UniProtKB-KW"/>
</dbReference>
<reference evidence="13 14" key="1">
    <citation type="submission" date="2023-05" db="EMBL/GenBank/DDBJ databases">
        <title>Lithophilousrod everest ZFBP1038 complete genpme.</title>
        <authorList>
            <person name="Tian M."/>
        </authorList>
    </citation>
    <scope>NUCLEOTIDE SEQUENCE [LARGE SCALE GENOMIC DNA]</scope>
    <source>
        <strain evidence="13 14">ZFBP1038</strain>
    </source>
</reference>
<dbReference type="SUPFAM" id="SSF53756">
    <property type="entry name" value="UDP-Glycosyltransferase/glycogen phosphorylase"/>
    <property type="match status" value="1"/>
</dbReference>
<keyword evidence="8 10" id="KW-0131">Cell cycle</keyword>
<keyword evidence="2 10" id="KW-0132">Cell division</keyword>
<feature type="binding site" evidence="10">
    <location>
        <position position="126"/>
    </location>
    <ligand>
        <name>UDP-N-acetyl-alpha-D-glucosamine</name>
        <dbReference type="ChEBI" id="CHEBI:57705"/>
    </ligand>
</feature>
<dbReference type="Gene3D" id="3.40.50.2000">
    <property type="entry name" value="Glycogen Phosphorylase B"/>
    <property type="match status" value="2"/>
</dbReference>
<dbReference type="EC" id="2.4.1.227" evidence="10"/>
<dbReference type="EMBL" id="CP090958">
    <property type="protein sequence ID" value="WGW13312.1"/>
    <property type="molecule type" value="Genomic_DNA"/>
</dbReference>
<feature type="domain" description="Glycosyltransferase family 28 N-terminal" evidence="11">
    <location>
        <begin position="5"/>
        <end position="143"/>
    </location>
</feature>
<evidence type="ECO:0000256" key="1">
    <source>
        <dbReference type="ARBA" id="ARBA00022475"/>
    </source>
</evidence>
<comment type="similarity">
    <text evidence="10">Belongs to the glycosyltransferase 28 family. MurG subfamily.</text>
</comment>
<evidence type="ECO:0000313" key="13">
    <source>
        <dbReference type="EMBL" id="WGW13312.1"/>
    </source>
</evidence>
<evidence type="ECO:0000256" key="5">
    <source>
        <dbReference type="ARBA" id="ARBA00022960"/>
    </source>
</evidence>
<dbReference type="NCBIfam" id="TIGR01133">
    <property type="entry name" value="murG"/>
    <property type="match status" value="1"/>
</dbReference>
<comment type="function">
    <text evidence="10">Cell wall formation. Catalyzes the transfer of a GlcNAc subunit on undecaprenyl-pyrophosphoryl-MurNAc-pentapeptide (lipid intermediate I) to form undecaprenyl-pyrophosphoryl-MurNAc-(pentapeptide)GlcNAc (lipid intermediate II).</text>
</comment>
<evidence type="ECO:0000256" key="3">
    <source>
        <dbReference type="ARBA" id="ARBA00022676"/>
    </source>
</evidence>
<name>A0ABY8QWB2_9MICO</name>
<feature type="domain" description="Glycosyl transferase family 28 C-terminal" evidence="12">
    <location>
        <begin position="190"/>
        <end position="352"/>
    </location>
</feature>
<keyword evidence="3 10" id="KW-0328">Glycosyltransferase</keyword>